<name>S7NHB7_MYOBR</name>
<dbReference type="Gene3D" id="3.40.850.10">
    <property type="entry name" value="Kinesin motor domain"/>
    <property type="match status" value="1"/>
</dbReference>
<dbReference type="PROSITE" id="PS51456">
    <property type="entry name" value="MYOSIN_MOTOR"/>
    <property type="match status" value="1"/>
</dbReference>
<dbReference type="FunFam" id="1.10.10.820:FF:000001">
    <property type="entry name" value="Myosin heavy chain"/>
    <property type="match status" value="1"/>
</dbReference>
<accession>S7NHB7</accession>
<evidence type="ECO:0000256" key="4">
    <source>
        <dbReference type="ARBA" id="ARBA00023123"/>
    </source>
</evidence>
<keyword evidence="10" id="KW-1185">Reference proteome</keyword>
<dbReference type="SUPFAM" id="SSF52540">
    <property type="entry name" value="P-loop containing nucleoside triphosphate hydrolases"/>
    <property type="match status" value="1"/>
</dbReference>
<dbReference type="Gene3D" id="1.20.120.720">
    <property type="entry name" value="Myosin VI head, motor domain, U50 subdomain"/>
    <property type="match status" value="1"/>
</dbReference>
<dbReference type="GO" id="GO:0003779">
    <property type="term" value="F:actin binding"/>
    <property type="evidence" value="ECO:0007669"/>
    <property type="project" value="UniProtKB-KW"/>
</dbReference>
<dbReference type="GO" id="GO:0003774">
    <property type="term" value="F:cytoskeletal motor activity"/>
    <property type="evidence" value="ECO:0007669"/>
    <property type="project" value="InterPro"/>
</dbReference>
<keyword evidence="2" id="KW-0547">Nucleotide-binding</keyword>
<evidence type="ECO:0000256" key="6">
    <source>
        <dbReference type="ARBA" id="ARBA00023203"/>
    </source>
</evidence>
<dbReference type="InterPro" id="IPR027417">
    <property type="entry name" value="P-loop_NTPase"/>
</dbReference>
<evidence type="ECO:0000259" key="8">
    <source>
        <dbReference type="PROSITE" id="PS51456"/>
    </source>
</evidence>
<dbReference type="Pfam" id="PF00063">
    <property type="entry name" value="Myosin_head"/>
    <property type="match status" value="1"/>
</dbReference>
<dbReference type="InterPro" id="IPR051724">
    <property type="entry name" value="Actin_motor_Myosin"/>
</dbReference>
<comment type="caution">
    <text evidence="7">Lacks conserved residue(s) required for the propagation of feature annotation.</text>
</comment>
<sequence length="400" mass="45073">MGTILWPLAFGNAKTIRNDNSSRFGKYIDIYFSPSGVIESARIEQFLLEKSRVCRQAPQERNFHIFYCMLLGMRTEERGLLRLGSPSEYRYLTSGNCTSCEGLDDAKDYAHVRSALKILMFSDAEHWDLSKLLAAILHLGNVEFMAAVFENLDSSDVMETPAFPTVATFLEVTQQALRDCLVKHSIAIRGELVARPLSTTQAADRRDALVKGIYGHLFLWIVKKINAAIFTPPAQDPKHVRRAIGLLDIFGFENFQNNSFEQLCINFANEHLQQFFVQHVFTLEQEEYRSEGVTWDFVGYTDNRPTLDLLALKPMSIISLLDEESRLPQGTDATMLQKLNSVHANNKAFLQPKNIHDARFGIAHFAGEVYYQVEAGRHTALTLQLAGHTALALQLAGTLP</sequence>
<protein>
    <submittedName>
        <fullName evidence="9">Myosin-VIIb</fullName>
    </submittedName>
</protein>
<keyword evidence="5" id="KW-0505">Motor protein</keyword>
<organism evidence="9 10">
    <name type="scientific">Myotis brandtii</name>
    <name type="common">Brandt's bat</name>
    <dbReference type="NCBI Taxonomy" id="109478"/>
    <lineage>
        <taxon>Eukaryota</taxon>
        <taxon>Metazoa</taxon>
        <taxon>Chordata</taxon>
        <taxon>Craniata</taxon>
        <taxon>Vertebrata</taxon>
        <taxon>Euteleostomi</taxon>
        <taxon>Mammalia</taxon>
        <taxon>Eutheria</taxon>
        <taxon>Laurasiatheria</taxon>
        <taxon>Chiroptera</taxon>
        <taxon>Yangochiroptera</taxon>
        <taxon>Vespertilionidae</taxon>
        <taxon>Myotis</taxon>
    </lineage>
</organism>
<dbReference type="Gene3D" id="1.10.10.820">
    <property type="match status" value="1"/>
</dbReference>
<proteinExistence type="inferred from homology"/>
<dbReference type="Proteomes" id="UP000052978">
    <property type="component" value="Unassembled WGS sequence"/>
</dbReference>
<dbReference type="EMBL" id="KE164200">
    <property type="protein sequence ID" value="EPQ15930.1"/>
    <property type="molecule type" value="Genomic_DNA"/>
</dbReference>
<dbReference type="InterPro" id="IPR001609">
    <property type="entry name" value="Myosin_head_motor_dom-like"/>
</dbReference>
<evidence type="ECO:0000313" key="10">
    <source>
        <dbReference type="Proteomes" id="UP000052978"/>
    </source>
</evidence>
<evidence type="ECO:0000256" key="7">
    <source>
        <dbReference type="PROSITE-ProRule" id="PRU00782"/>
    </source>
</evidence>
<evidence type="ECO:0000313" key="9">
    <source>
        <dbReference type="EMBL" id="EPQ15930.1"/>
    </source>
</evidence>
<dbReference type="PRINTS" id="PR00193">
    <property type="entry name" value="MYOSINHEAVY"/>
</dbReference>
<reference evidence="9 10" key="1">
    <citation type="journal article" date="2013" name="Nat. Commun.">
        <title>Genome analysis reveals insights into physiology and longevity of the Brandt's bat Myotis brandtii.</title>
        <authorList>
            <person name="Seim I."/>
            <person name="Fang X."/>
            <person name="Xiong Z."/>
            <person name="Lobanov A.V."/>
            <person name="Huang Z."/>
            <person name="Ma S."/>
            <person name="Feng Y."/>
            <person name="Turanov A.A."/>
            <person name="Zhu Y."/>
            <person name="Lenz T.L."/>
            <person name="Gerashchenko M.V."/>
            <person name="Fan D."/>
            <person name="Hee Yim S."/>
            <person name="Yao X."/>
            <person name="Jordan D."/>
            <person name="Xiong Y."/>
            <person name="Ma Y."/>
            <person name="Lyapunov A.N."/>
            <person name="Chen G."/>
            <person name="Kulakova O.I."/>
            <person name="Sun Y."/>
            <person name="Lee S.G."/>
            <person name="Bronson R.T."/>
            <person name="Moskalev A.A."/>
            <person name="Sunyaev S.R."/>
            <person name="Zhang G."/>
            <person name="Krogh A."/>
            <person name="Wang J."/>
            <person name="Gladyshev V.N."/>
        </authorList>
    </citation>
    <scope>NUCLEOTIDE SEQUENCE [LARGE SCALE GENOMIC DNA]</scope>
</reference>
<keyword evidence="4 7" id="KW-0518">Myosin</keyword>
<dbReference type="GO" id="GO:0016459">
    <property type="term" value="C:myosin complex"/>
    <property type="evidence" value="ECO:0007669"/>
    <property type="project" value="UniProtKB-KW"/>
</dbReference>
<evidence type="ECO:0000256" key="3">
    <source>
        <dbReference type="ARBA" id="ARBA00022840"/>
    </source>
</evidence>
<dbReference type="InterPro" id="IPR036961">
    <property type="entry name" value="Kinesin_motor_dom_sf"/>
</dbReference>
<evidence type="ECO:0000256" key="1">
    <source>
        <dbReference type="ARBA" id="ARBA00008314"/>
    </source>
</evidence>
<keyword evidence="3" id="KW-0067">ATP-binding</keyword>
<dbReference type="Gene3D" id="1.20.58.530">
    <property type="match status" value="1"/>
</dbReference>
<dbReference type="PANTHER" id="PTHR46049:SF10">
    <property type="entry name" value="MYOSIN VIIA"/>
    <property type="match status" value="1"/>
</dbReference>
<gene>
    <name evidence="9" type="ORF">D623_10009111</name>
</gene>
<dbReference type="GO" id="GO:0005524">
    <property type="term" value="F:ATP binding"/>
    <property type="evidence" value="ECO:0007669"/>
    <property type="project" value="UniProtKB-KW"/>
</dbReference>
<evidence type="ECO:0000256" key="2">
    <source>
        <dbReference type="ARBA" id="ARBA00022741"/>
    </source>
</evidence>
<keyword evidence="6 7" id="KW-0009">Actin-binding</keyword>
<dbReference type="SMART" id="SM00242">
    <property type="entry name" value="MYSc"/>
    <property type="match status" value="1"/>
</dbReference>
<comment type="similarity">
    <text evidence="1 7">Belongs to the TRAFAC class myosin-kinesin ATPase superfamily. Myosin family.</text>
</comment>
<dbReference type="PANTHER" id="PTHR46049">
    <property type="entry name" value="AGAP003327-PA"/>
    <property type="match status" value="1"/>
</dbReference>
<feature type="domain" description="Myosin motor" evidence="8">
    <location>
        <begin position="1"/>
        <end position="400"/>
    </location>
</feature>
<dbReference type="AlphaFoldDB" id="S7NHB7"/>
<evidence type="ECO:0000256" key="5">
    <source>
        <dbReference type="ARBA" id="ARBA00023175"/>
    </source>
</evidence>